<keyword evidence="8" id="KW-1185">Reference proteome</keyword>
<evidence type="ECO:0000313" key="8">
    <source>
        <dbReference type="Proteomes" id="UP001304683"/>
    </source>
</evidence>
<name>A0ABZ0QRS9_9FIRM</name>
<dbReference type="EMBL" id="CP132508">
    <property type="protein sequence ID" value="WPD19282.1"/>
    <property type="molecule type" value="Genomic_DNA"/>
</dbReference>
<evidence type="ECO:0000256" key="3">
    <source>
        <dbReference type="ARBA" id="ARBA00022679"/>
    </source>
</evidence>
<dbReference type="PANTHER" id="PTHR12001">
    <property type="entry name" value="GERANYLGERANYL PYROPHOSPHATE SYNTHASE"/>
    <property type="match status" value="1"/>
</dbReference>
<gene>
    <name evidence="7" type="ORF">Q5761_01010</name>
</gene>
<dbReference type="Proteomes" id="UP001304683">
    <property type="component" value="Chromosome"/>
</dbReference>
<evidence type="ECO:0000256" key="5">
    <source>
        <dbReference type="ARBA" id="ARBA00022842"/>
    </source>
</evidence>
<dbReference type="Gene3D" id="1.10.600.10">
    <property type="entry name" value="Farnesyl Diphosphate Synthase"/>
    <property type="match status" value="1"/>
</dbReference>
<sequence>MAGEGQTSVTVSTGAVFEPIRDELAGVEAAIRRALDGPDPHIVELATYLQRGGGKRLRPALLLLAARNFHYDRERLLPVAAAVELIHMATLVHDDIVDGATERRGLPTVNVRWGTGTAVLTGDFLFARAFSLLAADGDNRVVRVMAEAVYEMSTGEIEQQAQLFDPTSGEEGYYRRIYKKTAHFISHCCLMGALMGGATDRQVEALRRYGYGIGMGFQVIDDILDLTGNPEQLGKPRGTDLRSGVLTLPVLFALDRDPQPWLLERLAARRVDDATVERVREWVEATGGIAYARRRAAEFVHGALEALDELAGAPMEPYLRALGRFVLERSS</sequence>
<dbReference type="Pfam" id="PF00348">
    <property type="entry name" value="polyprenyl_synt"/>
    <property type="match status" value="1"/>
</dbReference>
<proteinExistence type="inferred from homology"/>
<organism evidence="7 8">
    <name type="scientific">Thermaerobacter composti</name>
    <dbReference type="NCBI Taxonomy" id="554949"/>
    <lineage>
        <taxon>Bacteria</taxon>
        <taxon>Bacillati</taxon>
        <taxon>Bacillota</taxon>
        <taxon>Clostridia</taxon>
        <taxon>Eubacteriales</taxon>
        <taxon>Clostridiales Family XVII. Incertae Sedis</taxon>
        <taxon>Thermaerobacter</taxon>
    </lineage>
</organism>
<comment type="similarity">
    <text evidence="2 6">Belongs to the FPP/GGPP synthase family.</text>
</comment>
<dbReference type="InterPro" id="IPR008949">
    <property type="entry name" value="Isoprenoid_synthase_dom_sf"/>
</dbReference>
<dbReference type="InterPro" id="IPR000092">
    <property type="entry name" value="Polyprenyl_synt"/>
</dbReference>
<evidence type="ECO:0000256" key="4">
    <source>
        <dbReference type="ARBA" id="ARBA00022723"/>
    </source>
</evidence>
<keyword evidence="4" id="KW-0479">Metal-binding</keyword>
<reference evidence="7 8" key="1">
    <citation type="submission" date="2023-08" db="EMBL/GenBank/DDBJ databases">
        <title>Genome sequence of Thermaerobacter compostii strain Ins1, a spore-forming filamentous bacterium isolated from a deep geothermal reservoir.</title>
        <authorList>
            <person name="Bregnard D."/>
            <person name="Gonzalez D."/>
            <person name="Junier P."/>
        </authorList>
    </citation>
    <scope>NUCLEOTIDE SEQUENCE [LARGE SCALE GENOMIC DNA]</scope>
    <source>
        <strain evidence="7 8">Ins1</strain>
    </source>
</reference>
<accession>A0ABZ0QRS9</accession>
<keyword evidence="3 6" id="KW-0808">Transferase</keyword>
<dbReference type="RefSeq" id="WP_135224766.1">
    <property type="nucleotide sequence ID" value="NZ_CP132508.1"/>
</dbReference>
<dbReference type="SUPFAM" id="SSF48576">
    <property type="entry name" value="Terpenoid synthases"/>
    <property type="match status" value="1"/>
</dbReference>
<dbReference type="PANTHER" id="PTHR12001:SF69">
    <property type="entry name" value="ALL TRANS-POLYPRENYL-DIPHOSPHATE SYNTHASE PDSS1"/>
    <property type="match status" value="1"/>
</dbReference>
<evidence type="ECO:0000313" key="7">
    <source>
        <dbReference type="EMBL" id="WPD19282.1"/>
    </source>
</evidence>
<comment type="cofactor">
    <cofactor evidence="1">
        <name>Mg(2+)</name>
        <dbReference type="ChEBI" id="CHEBI:18420"/>
    </cofactor>
</comment>
<keyword evidence="5" id="KW-0460">Magnesium</keyword>
<evidence type="ECO:0000256" key="1">
    <source>
        <dbReference type="ARBA" id="ARBA00001946"/>
    </source>
</evidence>
<dbReference type="InterPro" id="IPR033749">
    <property type="entry name" value="Polyprenyl_synt_CS"/>
</dbReference>
<protein>
    <submittedName>
        <fullName evidence="7">Polyprenyl synthetase family protein</fullName>
    </submittedName>
</protein>
<dbReference type="CDD" id="cd00685">
    <property type="entry name" value="Trans_IPPS_HT"/>
    <property type="match status" value="1"/>
</dbReference>
<evidence type="ECO:0000256" key="6">
    <source>
        <dbReference type="RuleBase" id="RU004466"/>
    </source>
</evidence>
<dbReference type="PROSITE" id="PS00444">
    <property type="entry name" value="POLYPRENYL_SYNTHASE_2"/>
    <property type="match status" value="1"/>
</dbReference>
<evidence type="ECO:0000256" key="2">
    <source>
        <dbReference type="ARBA" id="ARBA00006706"/>
    </source>
</evidence>
<dbReference type="PROSITE" id="PS00723">
    <property type="entry name" value="POLYPRENYL_SYNTHASE_1"/>
    <property type="match status" value="1"/>
</dbReference>
<dbReference type="SFLD" id="SFLDS00005">
    <property type="entry name" value="Isoprenoid_Synthase_Type_I"/>
    <property type="match status" value="1"/>
</dbReference>